<feature type="domain" description="Aldehyde dehydrogenase" evidence="1">
    <location>
        <begin position="203"/>
        <end position="344"/>
    </location>
</feature>
<dbReference type="OrthoDB" id="6275007at2759"/>
<sequence length="645" mass="71625">MANEVKDFLKSSGFVIRPTGSSLSMTGKLGTFDIPWDSHQVKVYDGKEVQESALEHAESFQYESNTYAAFARKLQDILLKNIELLLGAYDRGSDDRGILESYINKLDHIPNTSVDFLKLPNVLYVNDGDSDALFHLSRLMHVLSSGYQKKYSSGVVLVCHCSHLLVLFHIVSFLINQCEPPDHAFSFIPTAISPHISGGSFDSLVMIFKTADIDAAANSCMQSLKDSKGTKRWKSTMILVEESVERHLIQCLKRIMKLFKEGAPESSFSPTTFSPGTGKNVKLHVRSLRDSHGVTIIEPEGGDLTMGPIILTDVVPSVINDGTSDLGPLAYVFRFRTLKEAMSVVSHISNVRNNYVKLYSEAPGDAPLVADIWSDSSSVVWRTSFHLSDCGISTIFVNPPYCEKTRVIYEFFPGNSLFTYRVVPGAEASQKLLNDITSLLSSAKKAQEIWYSQGFDVIQEKMHILRSESSLKHIQGLSSALESPKYLMTKVHPVPVSSKNTKQSALFAARSWYLPVGPIITALQDTADEHQPDVCILNMISALACGNSLLILLSNDAKNSRFTEFMSFTQKSLPQNLLQIYKCEFLDETSLPSVLSRVGVCGCYLPSEILKDYGVESNKKSVYDSFPFLRRASIFWSLGGEIFSN</sequence>
<protein>
    <recommendedName>
        <fullName evidence="1">Aldehyde dehydrogenase domain-containing protein</fullName>
    </recommendedName>
</protein>
<name>A0A504YN40_FASGI</name>
<accession>A0A504YN40</accession>
<dbReference type="InterPro" id="IPR016163">
    <property type="entry name" value="Ald_DH_C"/>
</dbReference>
<evidence type="ECO:0000259" key="1">
    <source>
        <dbReference type="Pfam" id="PF00171"/>
    </source>
</evidence>
<evidence type="ECO:0000313" key="3">
    <source>
        <dbReference type="Proteomes" id="UP000316759"/>
    </source>
</evidence>
<reference evidence="2 3" key="1">
    <citation type="submission" date="2019-04" db="EMBL/GenBank/DDBJ databases">
        <title>Annotation for the trematode Fasciola gigantica.</title>
        <authorList>
            <person name="Choi Y.-J."/>
        </authorList>
    </citation>
    <scope>NUCLEOTIDE SEQUENCE [LARGE SCALE GENOMIC DNA]</scope>
    <source>
        <strain evidence="2">Uganda_cow_1</strain>
    </source>
</reference>
<dbReference type="AlphaFoldDB" id="A0A504YN40"/>
<dbReference type="InterPro" id="IPR016161">
    <property type="entry name" value="Ald_DH/histidinol_DH"/>
</dbReference>
<dbReference type="GO" id="GO:0016620">
    <property type="term" value="F:oxidoreductase activity, acting on the aldehyde or oxo group of donors, NAD or NADP as acceptor"/>
    <property type="evidence" value="ECO:0007669"/>
    <property type="project" value="InterPro"/>
</dbReference>
<dbReference type="SUPFAM" id="SSF53720">
    <property type="entry name" value="ALDH-like"/>
    <property type="match status" value="1"/>
</dbReference>
<dbReference type="EMBL" id="SUNJ01007482">
    <property type="protein sequence ID" value="TPP61965.1"/>
    <property type="molecule type" value="Genomic_DNA"/>
</dbReference>
<gene>
    <name evidence="2" type="ORF">FGIG_03802</name>
</gene>
<dbReference type="Pfam" id="PF00171">
    <property type="entry name" value="Aldedh"/>
    <property type="match status" value="1"/>
</dbReference>
<keyword evidence="3" id="KW-1185">Reference proteome</keyword>
<dbReference type="Proteomes" id="UP000316759">
    <property type="component" value="Unassembled WGS sequence"/>
</dbReference>
<dbReference type="InterPro" id="IPR015590">
    <property type="entry name" value="Aldehyde_DH_dom"/>
</dbReference>
<evidence type="ECO:0000313" key="2">
    <source>
        <dbReference type="EMBL" id="TPP61965.1"/>
    </source>
</evidence>
<comment type="caution">
    <text evidence="2">The sequence shown here is derived from an EMBL/GenBank/DDBJ whole genome shotgun (WGS) entry which is preliminary data.</text>
</comment>
<organism evidence="2 3">
    <name type="scientific">Fasciola gigantica</name>
    <name type="common">Giant liver fluke</name>
    <dbReference type="NCBI Taxonomy" id="46835"/>
    <lineage>
        <taxon>Eukaryota</taxon>
        <taxon>Metazoa</taxon>
        <taxon>Spiralia</taxon>
        <taxon>Lophotrochozoa</taxon>
        <taxon>Platyhelminthes</taxon>
        <taxon>Trematoda</taxon>
        <taxon>Digenea</taxon>
        <taxon>Plagiorchiida</taxon>
        <taxon>Echinostomata</taxon>
        <taxon>Echinostomatoidea</taxon>
        <taxon>Fasciolidae</taxon>
        <taxon>Fasciola</taxon>
    </lineage>
</organism>
<proteinExistence type="predicted"/>
<dbReference type="Gene3D" id="3.40.309.10">
    <property type="entry name" value="Aldehyde Dehydrogenase, Chain A, domain 2"/>
    <property type="match status" value="1"/>
</dbReference>